<dbReference type="GeneID" id="94832865"/>
<dbReference type="GO" id="GO:0016020">
    <property type="term" value="C:membrane"/>
    <property type="evidence" value="ECO:0007669"/>
    <property type="project" value="TreeGrafter"/>
</dbReference>
<feature type="transmembrane region" description="Helical" evidence="1">
    <location>
        <begin position="246"/>
        <end position="267"/>
    </location>
</feature>
<organism evidence="2 3">
    <name type="scientific">Tritrichomonas foetus</name>
    <dbReference type="NCBI Taxonomy" id="1144522"/>
    <lineage>
        <taxon>Eukaryota</taxon>
        <taxon>Metamonada</taxon>
        <taxon>Parabasalia</taxon>
        <taxon>Tritrichomonadida</taxon>
        <taxon>Tritrichomonadidae</taxon>
        <taxon>Tritrichomonas</taxon>
    </lineage>
</organism>
<feature type="transmembrane region" description="Helical" evidence="1">
    <location>
        <begin position="92"/>
        <end position="114"/>
    </location>
</feature>
<dbReference type="Proteomes" id="UP000179807">
    <property type="component" value="Unassembled WGS sequence"/>
</dbReference>
<name>A0A1J4KTR0_9EUKA</name>
<dbReference type="AlphaFoldDB" id="A0A1J4KTR0"/>
<dbReference type="VEuPathDB" id="TrichDB:TRFO_15031"/>
<proteinExistence type="predicted"/>
<feature type="transmembrane region" description="Helical" evidence="1">
    <location>
        <begin position="134"/>
        <end position="155"/>
    </location>
</feature>
<feature type="transmembrane region" description="Helical" evidence="1">
    <location>
        <begin position="385"/>
        <end position="406"/>
    </location>
</feature>
<feature type="transmembrane region" description="Helical" evidence="1">
    <location>
        <begin position="20"/>
        <end position="39"/>
    </location>
</feature>
<keyword evidence="1" id="KW-0472">Membrane</keyword>
<keyword evidence="1" id="KW-0812">Transmembrane</keyword>
<keyword evidence="3" id="KW-1185">Reference proteome</keyword>
<feature type="transmembrane region" description="Helical" evidence="1">
    <location>
        <begin position="215"/>
        <end position="234"/>
    </location>
</feature>
<evidence type="ECO:0008006" key="4">
    <source>
        <dbReference type="Google" id="ProtNLM"/>
    </source>
</evidence>
<gene>
    <name evidence="2" type="ORF">TRFO_15031</name>
</gene>
<feature type="transmembrane region" description="Helical" evidence="1">
    <location>
        <begin position="51"/>
        <end position="71"/>
    </location>
</feature>
<evidence type="ECO:0000313" key="3">
    <source>
        <dbReference type="Proteomes" id="UP000179807"/>
    </source>
</evidence>
<protein>
    <recommendedName>
        <fullName evidence="4">Transmembrane amino acid transporter protein</fullName>
    </recommendedName>
</protein>
<feature type="transmembrane region" description="Helical" evidence="1">
    <location>
        <begin position="325"/>
        <end position="345"/>
    </location>
</feature>
<feature type="transmembrane region" description="Helical" evidence="1">
    <location>
        <begin position="167"/>
        <end position="185"/>
    </location>
</feature>
<dbReference type="PANTHER" id="PTHR22950">
    <property type="entry name" value="AMINO ACID TRANSPORTER"/>
    <property type="match status" value="1"/>
</dbReference>
<sequence length="407" mass="46891">MNQRATKDDIPIKTSRKNSVSLFACFCILLNSLIGVGAIKNSRHGNCGVLLFTISNIVIAFLFYYASWFLIKLMSYYKTVNYESCWKASNFKFPWIASIAGCIPCLGYAANYFTEINNTYIMFIESVWENAPSIIIDPYFFDIIIILFFLMPCIISKERIMIVRYSYIKLFLLLVFLISIFYLFIETTLKNGFDPSNSVKLFDFSQSIIEMESEIVGTYISFCYIFISANQMINITFNRTKKMLRYAFTGCFLINEISFLLEYFVIFNNGENDSFLQNIDPTRTFNLFLMVCYTISLIFTIPTCMDPMRMNVFYVVKITDSYPQILWSAVGFVWMLIAALFSTLTSNHIEILTAFLGILAMLMQFVFPALMILKIRHGISKVHWVGIILFLVIGIGFSLVQIISLAL</sequence>
<reference evidence="2" key="1">
    <citation type="submission" date="2016-10" db="EMBL/GenBank/DDBJ databases">
        <authorList>
            <person name="Benchimol M."/>
            <person name="Almeida L.G."/>
            <person name="Vasconcelos A.T."/>
            <person name="Perreira-Neves A."/>
            <person name="Rosa I.A."/>
            <person name="Tasca T."/>
            <person name="Bogo M.R."/>
            <person name="de Souza W."/>
        </authorList>
    </citation>
    <scope>NUCLEOTIDE SEQUENCE [LARGE SCALE GENOMIC DNA]</scope>
    <source>
        <strain evidence="2">K</strain>
    </source>
</reference>
<comment type="caution">
    <text evidence="2">The sequence shown here is derived from an EMBL/GenBank/DDBJ whole genome shotgun (WGS) entry which is preliminary data.</text>
</comment>
<keyword evidence="1" id="KW-1133">Transmembrane helix</keyword>
<dbReference type="RefSeq" id="XP_068367658.1">
    <property type="nucleotide sequence ID" value="XM_068498161.1"/>
</dbReference>
<dbReference type="EMBL" id="MLAK01000353">
    <property type="protein sequence ID" value="OHT14522.1"/>
    <property type="molecule type" value="Genomic_DNA"/>
</dbReference>
<dbReference type="GO" id="GO:0015179">
    <property type="term" value="F:L-amino acid transmembrane transporter activity"/>
    <property type="evidence" value="ECO:0007669"/>
    <property type="project" value="TreeGrafter"/>
</dbReference>
<evidence type="ECO:0000313" key="2">
    <source>
        <dbReference type="EMBL" id="OHT14522.1"/>
    </source>
</evidence>
<feature type="transmembrane region" description="Helical" evidence="1">
    <location>
        <begin position="351"/>
        <end position="373"/>
    </location>
</feature>
<accession>A0A1J4KTR0</accession>
<feature type="transmembrane region" description="Helical" evidence="1">
    <location>
        <begin position="287"/>
        <end position="305"/>
    </location>
</feature>
<evidence type="ECO:0000256" key="1">
    <source>
        <dbReference type="SAM" id="Phobius"/>
    </source>
</evidence>